<reference evidence="1 2" key="1">
    <citation type="submission" date="2019-05" db="EMBL/GenBank/DDBJ databases">
        <authorList>
            <person name="Farhan Ul Haque M."/>
        </authorList>
    </citation>
    <scope>NUCLEOTIDE SEQUENCE [LARGE SCALE GENOMIC DNA]</scope>
    <source>
        <strain evidence="1">2</strain>
    </source>
</reference>
<comment type="caution">
    <text evidence="1">The sequence shown here is derived from an EMBL/GenBank/DDBJ whole genome shotgun (WGS) entry which is preliminary data.</text>
</comment>
<accession>A0A8B6M926</accession>
<name>A0A8B6M926_METTU</name>
<proteinExistence type="predicted"/>
<dbReference type="AlphaFoldDB" id="A0A8B6M926"/>
<organism evidence="1 2">
    <name type="scientific">Methylocella tundrae</name>
    <dbReference type="NCBI Taxonomy" id="227605"/>
    <lineage>
        <taxon>Bacteria</taxon>
        <taxon>Pseudomonadati</taxon>
        <taxon>Pseudomonadota</taxon>
        <taxon>Alphaproteobacteria</taxon>
        <taxon>Hyphomicrobiales</taxon>
        <taxon>Beijerinckiaceae</taxon>
        <taxon>Methylocella</taxon>
    </lineage>
</organism>
<evidence type="ECO:0000313" key="1">
    <source>
        <dbReference type="EMBL" id="VTZ50825.1"/>
    </source>
</evidence>
<keyword evidence="2" id="KW-1185">Reference proteome</keyword>
<sequence length="141" mass="16026">MRSLSSSTTSRRMERARRFDQSIFVLFFVFGFDNLTGLRIDICANDPSVATQQADLVYESIAPATKFRAERFGLQARRRFLHGAERFGKFIGADLFACLPRRKTSAPLQRLRQGGDAKANAGQLYKGRDQNAHATLLRQRR</sequence>
<gene>
    <name evidence="1" type="ORF">MPC4_30009</name>
</gene>
<protein>
    <submittedName>
        <fullName evidence="1">Uncharacterized protein</fullName>
    </submittedName>
</protein>
<dbReference type="EMBL" id="CABFMQ020000087">
    <property type="protein sequence ID" value="VTZ50825.1"/>
    <property type="molecule type" value="Genomic_DNA"/>
</dbReference>
<evidence type="ECO:0000313" key="2">
    <source>
        <dbReference type="Proteomes" id="UP000485880"/>
    </source>
</evidence>
<dbReference type="Proteomes" id="UP000485880">
    <property type="component" value="Unassembled WGS sequence"/>
</dbReference>